<keyword evidence="3" id="KW-1185">Reference proteome</keyword>
<reference evidence="3" key="2">
    <citation type="submission" date="2015-04" db="EMBL/GenBank/DDBJ databases">
        <title>The complete genome sequence of Erythrobacter sp. s21-N3.</title>
        <authorList>
            <person name="Zhuang L."/>
            <person name="Liu Y."/>
            <person name="Shao Z."/>
        </authorList>
    </citation>
    <scope>NUCLEOTIDE SEQUENCE [LARGE SCALE GENOMIC DNA]</scope>
    <source>
        <strain evidence="3">s21-N3</strain>
    </source>
</reference>
<protein>
    <recommendedName>
        <fullName evidence="1">DUF985 domain-containing protein</fullName>
    </recommendedName>
</protein>
<dbReference type="AlphaFoldDB" id="A0A0H4VGC5"/>
<gene>
    <name evidence="2" type="ORF">CP97_12900</name>
</gene>
<dbReference type="OrthoDB" id="9798288at2"/>
<proteinExistence type="predicted"/>
<reference evidence="2 3" key="1">
    <citation type="journal article" date="2015" name="Int. J. Syst. Evol. Microbiol.">
        <title>Erythrobacter atlanticus sp. nov., a bacterium from ocean sediment able to degrade polycyclic aromatic hydrocarbons.</title>
        <authorList>
            <person name="Zhuang L."/>
            <person name="Liu Y."/>
            <person name="Wang L."/>
            <person name="Wang W."/>
            <person name="Shao Z."/>
        </authorList>
    </citation>
    <scope>NUCLEOTIDE SEQUENCE [LARGE SCALE GENOMIC DNA]</scope>
    <source>
        <strain evidence="3">s21-N3</strain>
    </source>
</reference>
<dbReference type="Pfam" id="PF06172">
    <property type="entry name" value="Cupin_5"/>
    <property type="match status" value="1"/>
</dbReference>
<sequence>MVCAKDLIAQLKLAPHPEGGWYRETWRADATQGERASATLIYFLLEADQLSHWHTVDAAELWLWHSGDPLQLSTSMRDSAEVDRSILGPDLLGGHVAQQVVYAGDWQAARVIPGDHGFALVSCVVSPGFEFEGFTLAPPAWRPDA</sequence>
<dbReference type="KEGG" id="ery:CP97_12900"/>
<organism evidence="2 3">
    <name type="scientific">Aurantiacibacter atlanticus</name>
    <dbReference type="NCBI Taxonomy" id="1648404"/>
    <lineage>
        <taxon>Bacteria</taxon>
        <taxon>Pseudomonadati</taxon>
        <taxon>Pseudomonadota</taxon>
        <taxon>Alphaproteobacteria</taxon>
        <taxon>Sphingomonadales</taxon>
        <taxon>Erythrobacteraceae</taxon>
        <taxon>Aurantiacibacter</taxon>
    </lineage>
</organism>
<feature type="domain" description="DUF985" evidence="1">
    <location>
        <begin position="6"/>
        <end position="137"/>
    </location>
</feature>
<dbReference type="RefSeq" id="WP_048887004.1">
    <property type="nucleotide sequence ID" value="NZ_CP011310.1"/>
</dbReference>
<evidence type="ECO:0000259" key="1">
    <source>
        <dbReference type="Pfam" id="PF06172"/>
    </source>
</evidence>
<dbReference type="STRING" id="1648404.CP97_12900"/>
<dbReference type="InterPro" id="IPR039935">
    <property type="entry name" value="YML079W-like"/>
</dbReference>
<dbReference type="PATRIC" id="fig|1648404.4.peg.2681"/>
<dbReference type="EMBL" id="CP011310">
    <property type="protein sequence ID" value="AKQ43450.1"/>
    <property type="molecule type" value="Genomic_DNA"/>
</dbReference>
<dbReference type="PANTHER" id="PTHR33387:SF3">
    <property type="entry name" value="DUF985 DOMAIN-CONTAINING PROTEIN"/>
    <property type="match status" value="1"/>
</dbReference>
<dbReference type="InterPro" id="IPR014710">
    <property type="entry name" value="RmlC-like_jellyroll"/>
</dbReference>
<accession>A0A0H4VGC5</accession>
<dbReference type="PANTHER" id="PTHR33387">
    <property type="entry name" value="RMLC-LIKE JELLY ROLL FOLD PROTEIN"/>
    <property type="match status" value="1"/>
</dbReference>
<name>A0A0H4VGC5_9SPHN</name>
<dbReference type="Gene3D" id="2.60.120.10">
    <property type="entry name" value="Jelly Rolls"/>
    <property type="match status" value="1"/>
</dbReference>
<dbReference type="SUPFAM" id="SSF51182">
    <property type="entry name" value="RmlC-like cupins"/>
    <property type="match status" value="1"/>
</dbReference>
<dbReference type="Proteomes" id="UP000059113">
    <property type="component" value="Chromosome"/>
</dbReference>
<dbReference type="InterPro" id="IPR011051">
    <property type="entry name" value="RmlC_Cupin_sf"/>
</dbReference>
<evidence type="ECO:0000313" key="3">
    <source>
        <dbReference type="Proteomes" id="UP000059113"/>
    </source>
</evidence>
<dbReference type="InterPro" id="IPR009327">
    <property type="entry name" value="Cupin_DUF985"/>
</dbReference>
<dbReference type="CDD" id="cd06121">
    <property type="entry name" value="cupin_YML079wp"/>
    <property type="match status" value="1"/>
</dbReference>
<evidence type="ECO:0000313" key="2">
    <source>
        <dbReference type="EMBL" id="AKQ43450.1"/>
    </source>
</evidence>